<dbReference type="EMBL" id="SDMP01000019">
    <property type="protein sequence ID" value="RYQ89437.1"/>
    <property type="molecule type" value="Genomic_DNA"/>
</dbReference>
<proteinExistence type="predicted"/>
<name>A0A444XIC9_ARAHY</name>
<gene>
    <name evidence="1" type="ORF">Ahy_B09g096085</name>
</gene>
<evidence type="ECO:0000313" key="2">
    <source>
        <dbReference type="Proteomes" id="UP000289738"/>
    </source>
</evidence>
<dbReference type="AlphaFoldDB" id="A0A444XIC9"/>
<organism evidence="1 2">
    <name type="scientific">Arachis hypogaea</name>
    <name type="common">Peanut</name>
    <dbReference type="NCBI Taxonomy" id="3818"/>
    <lineage>
        <taxon>Eukaryota</taxon>
        <taxon>Viridiplantae</taxon>
        <taxon>Streptophyta</taxon>
        <taxon>Embryophyta</taxon>
        <taxon>Tracheophyta</taxon>
        <taxon>Spermatophyta</taxon>
        <taxon>Magnoliopsida</taxon>
        <taxon>eudicotyledons</taxon>
        <taxon>Gunneridae</taxon>
        <taxon>Pentapetalae</taxon>
        <taxon>rosids</taxon>
        <taxon>fabids</taxon>
        <taxon>Fabales</taxon>
        <taxon>Fabaceae</taxon>
        <taxon>Papilionoideae</taxon>
        <taxon>50 kb inversion clade</taxon>
        <taxon>dalbergioids sensu lato</taxon>
        <taxon>Dalbergieae</taxon>
        <taxon>Pterocarpus clade</taxon>
        <taxon>Arachis</taxon>
    </lineage>
</organism>
<dbReference type="Proteomes" id="UP000289738">
    <property type="component" value="Chromosome B09"/>
</dbReference>
<comment type="caution">
    <text evidence="1">The sequence shown here is derived from an EMBL/GenBank/DDBJ whole genome shotgun (WGS) entry which is preliminary data.</text>
</comment>
<sequence length="126" mass="15319">MIRKIFDHRMARQLQQMIKDVHEWRDHLTIWLRSNIKKQMHVHWETNEGFKRRCLIKRANRDSVRSSKNTNGSATFIKTKARLFKLLDHDMKMAETFKYTHTLKENNERFADQQAADRYVSKHHVI</sequence>
<reference evidence="1 2" key="1">
    <citation type="submission" date="2019-01" db="EMBL/GenBank/DDBJ databases">
        <title>Sequencing of cultivated peanut Arachis hypogaea provides insights into genome evolution and oil improvement.</title>
        <authorList>
            <person name="Chen X."/>
        </authorList>
    </citation>
    <scope>NUCLEOTIDE SEQUENCE [LARGE SCALE GENOMIC DNA]</scope>
    <source>
        <strain evidence="2">cv. Fuhuasheng</strain>
        <tissue evidence="1">Leaves</tissue>
    </source>
</reference>
<protein>
    <submittedName>
        <fullName evidence="1">Uncharacterized protein</fullName>
    </submittedName>
</protein>
<accession>A0A444XIC9</accession>
<evidence type="ECO:0000313" key="1">
    <source>
        <dbReference type="EMBL" id="RYQ89437.1"/>
    </source>
</evidence>
<keyword evidence="2" id="KW-1185">Reference proteome</keyword>